<dbReference type="SUPFAM" id="SSF143865">
    <property type="entry name" value="CorA soluble domain-like"/>
    <property type="match status" value="1"/>
</dbReference>
<keyword evidence="7 8" id="KW-0472">Membrane</keyword>
<evidence type="ECO:0000256" key="3">
    <source>
        <dbReference type="ARBA" id="ARBA00022448"/>
    </source>
</evidence>
<feature type="transmembrane region" description="Helical" evidence="8">
    <location>
        <begin position="246"/>
        <end position="265"/>
    </location>
</feature>
<protein>
    <recommendedName>
        <fullName evidence="8">Magnesium transport protein CorA</fullName>
    </recommendedName>
</protein>
<comment type="subcellular location">
    <subcellularLocation>
        <location evidence="1">Cell membrane</location>
        <topology evidence="1">Multi-pass membrane protein</topology>
    </subcellularLocation>
    <subcellularLocation>
        <location evidence="8">Membrane</location>
        <topology evidence="8">Multi-pass membrane protein</topology>
    </subcellularLocation>
</comment>
<evidence type="ECO:0000256" key="4">
    <source>
        <dbReference type="ARBA" id="ARBA00022475"/>
    </source>
</evidence>
<name>A0ABT3ZNS6_9BURK</name>
<reference evidence="9" key="1">
    <citation type="submission" date="2022-11" db="EMBL/GenBank/DDBJ databases">
        <title>Robbsia betulipollinis sp. nov., isolated from pollen of birch (Betula pendula).</title>
        <authorList>
            <person name="Shi H."/>
            <person name="Ambika Manirajan B."/>
            <person name="Ratering S."/>
            <person name="Geissler-Plaum R."/>
            <person name="Schnell S."/>
        </authorList>
    </citation>
    <scope>NUCLEOTIDE SEQUENCE</scope>
    <source>
        <strain evidence="9">Bb-Pol-6</strain>
    </source>
</reference>
<dbReference type="Gene3D" id="3.30.460.20">
    <property type="entry name" value="CorA soluble domain-like"/>
    <property type="match status" value="1"/>
</dbReference>
<evidence type="ECO:0000313" key="9">
    <source>
        <dbReference type="EMBL" id="MCY0387590.1"/>
    </source>
</evidence>
<feature type="transmembrane region" description="Helical" evidence="8">
    <location>
        <begin position="277"/>
        <end position="297"/>
    </location>
</feature>
<dbReference type="InterPro" id="IPR045863">
    <property type="entry name" value="CorA_TM1_TM2"/>
</dbReference>
<dbReference type="PANTHER" id="PTHR46494">
    <property type="entry name" value="CORA FAMILY METAL ION TRANSPORTER (EUROFUNG)"/>
    <property type="match status" value="1"/>
</dbReference>
<keyword evidence="5 8" id="KW-0812">Transmembrane</keyword>
<dbReference type="InterPro" id="IPR004488">
    <property type="entry name" value="Mg/Co-transport_prot_CorA"/>
</dbReference>
<evidence type="ECO:0000256" key="8">
    <source>
        <dbReference type="RuleBase" id="RU362010"/>
    </source>
</evidence>
<organism evidence="9 10">
    <name type="scientific">Robbsia betulipollinis</name>
    <dbReference type="NCBI Taxonomy" id="2981849"/>
    <lineage>
        <taxon>Bacteria</taxon>
        <taxon>Pseudomonadati</taxon>
        <taxon>Pseudomonadota</taxon>
        <taxon>Betaproteobacteria</taxon>
        <taxon>Burkholderiales</taxon>
        <taxon>Burkholderiaceae</taxon>
        <taxon>Robbsia</taxon>
    </lineage>
</organism>
<evidence type="ECO:0000313" key="10">
    <source>
        <dbReference type="Proteomes" id="UP001082899"/>
    </source>
</evidence>
<dbReference type="Pfam" id="PF01544">
    <property type="entry name" value="CorA"/>
    <property type="match status" value="1"/>
</dbReference>
<dbReference type="SUPFAM" id="SSF144083">
    <property type="entry name" value="Magnesium transport protein CorA, transmembrane region"/>
    <property type="match status" value="1"/>
</dbReference>
<keyword evidence="10" id="KW-1185">Reference proteome</keyword>
<gene>
    <name evidence="8 9" type="primary">corA</name>
    <name evidence="9" type="ORF">OVY01_10165</name>
</gene>
<keyword evidence="6 8" id="KW-1133">Transmembrane helix</keyword>
<dbReference type="InterPro" id="IPR002523">
    <property type="entry name" value="MgTranspt_CorA/ZnTranspt_ZntB"/>
</dbReference>
<keyword evidence="4 8" id="KW-1003">Cell membrane</keyword>
<evidence type="ECO:0000256" key="6">
    <source>
        <dbReference type="ARBA" id="ARBA00022989"/>
    </source>
</evidence>
<comment type="caution">
    <text evidence="9">The sequence shown here is derived from an EMBL/GenBank/DDBJ whole genome shotgun (WGS) entry which is preliminary data.</text>
</comment>
<dbReference type="PANTHER" id="PTHR46494:SF1">
    <property type="entry name" value="CORA FAMILY METAL ION TRANSPORTER (EUROFUNG)"/>
    <property type="match status" value="1"/>
</dbReference>
<comment type="similarity">
    <text evidence="2 8">Belongs to the CorA metal ion transporter (MIT) (TC 1.A.35) family.</text>
</comment>
<dbReference type="InterPro" id="IPR045861">
    <property type="entry name" value="CorA_cytoplasmic_dom"/>
</dbReference>
<evidence type="ECO:0000256" key="7">
    <source>
        <dbReference type="ARBA" id="ARBA00023136"/>
    </source>
</evidence>
<keyword evidence="3 8" id="KW-0813">Transport</keyword>
<dbReference type="Proteomes" id="UP001082899">
    <property type="component" value="Unassembled WGS sequence"/>
</dbReference>
<dbReference type="EMBL" id="JAPMXC010000001">
    <property type="protein sequence ID" value="MCY0387590.1"/>
    <property type="molecule type" value="Genomic_DNA"/>
</dbReference>
<sequence>MDRISDALQAPDTFVWLGIADPDTAELRRVQEEFGLHDLAIEDALNAHQRPKIETYGNTLFIALRTVQLVEGEVQFGEVHIFIGARFVVTVRHGPVLSFAPVRQRAEAASHLLAKGPAYVLYALLDFIVDQYGVVATALEHRFDTLETAIFSDRFDRQAIERLYDIKSELLRLRGFAMPVEIICSELIRLHEDLVSKDLRAYFRDVQDHVSRVINIVDVVREMLTTAIQVNLALVSVAQNEIVKRLAGWGAVLAVPTVVFSMYGMNFKVMPELNWPWAYPAVLALTVGGCGMLFWRFRRAGWL</sequence>
<evidence type="ECO:0000256" key="2">
    <source>
        <dbReference type="ARBA" id="ARBA00009765"/>
    </source>
</evidence>
<proteinExistence type="inferred from homology"/>
<dbReference type="CDD" id="cd12830">
    <property type="entry name" value="MtCorA-like"/>
    <property type="match status" value="1"/>
</dbReference>
<keyword evidence="8" id="KW-0406">Ion transport</keyword>
<dbReference type="NCBIfam" id="TIGR00383">
    <property type="entry name" value="corA"/>
    <property type="match status" value="1"/>
</dbReference>
<accession>A0ABT3ZNS6</accession>
<evidence type="ECO:0000256" key="5">
    <source>
        <dbReference type="ARBA" id="ARBA00022692"/>
    </source>
</evidence>
<dbReference type="Gene3D" id="1.20.58.340">
    <property type="entry name" value="Magnesium transport protein CorA, transmembrane region"/>
    <property type="match status" value="2"/>
</dbReference>
<keyword evidence="8" id="KW-0460">Magnesium</keyword>
<evidence type="ECO:0000256" key="1">
    <source>
        <dbReference type="ARBA" id="ARBA00004651"/>
    </source>
</evidence>
<comment type="function">
    <text evidence="8">Mediates influx of magnesium ions.</text>
</comment>